<protein>
    <submittedName>
        <fullName evidence="1">Uncharacterized protein</fullName>
    </submittedName>
</protein>
<dbReference type="Proteomes" id="UP001597120">
    <property type="component" value="Unassembled WGS sequence"/>
</dbReference>
<keyword evidence="2" id="KW-1185">Reference proteome</keyword>
<gene>
    <name evidence="1" type="ORF">ACFQ03_17735</name>
</gene>
<name>A0ABW3DBT6_9BACL</name>
<sequence length="111" mass="12786">MIKMTAPSLKTKLLLLILLLLSNHGQLIVDAMAIANNEGRINDGLDIPAMPTLQTRRELAYDGLWMQFAAKVITEEESIDGFDQFVEDWKKRGGNEWIKEATQWYNETYRK</sequence>
<reference evidence="2" key="1">
    <citation type="journal article" date="2019" name="Int. J. Syst. Evol. Microbiol.">
        <title>The Global Catalogue of Microorganisms (GCM) 10K type strain sequencing project: providing services to taxonomists for standard genome sequencing and annotation.</title>
        <authorList>
            <consortium name="The Broad Institute Genomics Platform"/>
            <consortium name="The Broad Institute Genome Sequencing Center for Infectious Disease"/>
            <person name="Wu L."/>
            <person name="Ma J."/>
        </authorList>
    </citation>
    <scope>NUCLEOTIDE SEQUENCE [LARGE SCALE GENOMIC DNA]</scope>
    <source>
        <strain evidence="2">CCUG 57263</strain>
    </source>
</reference>
<dbReference type="EMBL" id="JBHTIU010000069">
    <property type="protein sequence ID" value="MFD0870983.1"/>
    <property type="molecule type" value="Genomic_DNA"/>
</dbReference>
<dbReference type="SUPFAM" id="SSF53850">
    <property type="entry name" value="Periplasmic binding protein-like II"/>
    <property type="match status" value="1"/>
</dbReference>
<evidence type="ECO:0000313" key="1">
    <source>
        <dbReference type="EMBL" id="MFD0870983.1"/>
    </source>
</evidence>
<proteinExistence type="predicted"/>
<dbReference type="RefSeq" id="WP_379289815.1">
    <property type="nucleotide sequence ID" value="NZ_JBHTIU010000069.1"/>
</dbReference>
<comment type="caution">
    <text evidence="1">The sequence shown here is derived from an EMBL/GenBank/DDBJ whole genome shotgun (WGS) entry which is preliminary data.</text>
</comment>
<dbReference type="Gene3D" id="3.40.190.10">
    <property type="entry name" value="Periplasmic binding protein-like II"/>
    <property type="match status" value="1"/>
</dbReference>
<accession>A0ABW3DBT6</accession>
<organism evidence="1 2">
    <name type="scientific">Paenibacillus residui</name>
    <dbReference type="NCBI Taxonomy" id="629724"/>
    <lineage>
        <taxon>Bacteria</taxon>
        <taxon>Bacillati</taxon>
        <taxon>Bacillota</taxon>
        <taxon>Bacilli</taxon>
        <taxon>Bacillales</taxon>
        <taxon>Paenibacillaceae</taxon>
        <taxon>Paenibacillus</taxon>
    </lineage>
</organism>
<evidence type="ECO:0000313" key="2">
    <source>
        <dbReference type="Proteomes" id="UP001597120"/>
    </source>
</evidence>